<gene>
    <name evidence="2" type="ORF">ETD85_17420</name>
</gene>
<name>A0A5S4GMX4_9ACTN</name>
<evidence type="ECO:0000313" key="2">
    <source>
        <dbReference type="EMBL" id="TMR34223.1"/>
    </source>
</evidence>
<keyword evidence="1" id="KW-0812">Transmembrane</keyword>
<evidence type="ECO:0000313" key="3">
    <source>
        <dbReference type="Proteomes" id="UP000306628"/>
    </source>
</evidence>
<dbReference type="AlphaFoldDB" id="A0A5S4GMX4"/>
<organism evidence="2 3">
    <name type="scientific">Nonomuraea zeae</name>
    <dbReference type="NCBI Taxonomy" id="1642303"/>
    <lineage>
        <taxon>Bacteria</taxon>
        <taxon>Bacillati</taxon>
        <taxon>Actinomycetota</taxon>
        <taxon>Actinomycetes</taxon>
        <taxon>Streptosporangiales</taxon>
        <taxon>Streptosporangiaceae</taxon>
        <taxon>Nonomuraea</taxon>
    </lineage>
</organism>
<protein>
    <submittedName>
        <fullName evidence="2">Uncharacterized protein</fullName>
    </submittedName>
</protein>
<feature type="transmembrane region" description="Helical" evidence="1">
    <location>
        <begin position="99"/>
        <end position="119"/>
    </location>
</feature>
<evidence type="ECO:0000256" key="1">
    <source>
        <dbReference type="SAM" id="Phobius"/>
    </source>
</evidence>
<dbReference type="OrthoDB" id="3539663at2"/>
<proteinExistence type="predicted"/>
<accession>A0A5S4GMX4</accession>
<sequence>MNPRFPFIAAPLLTLAYGVIRILDGLDGSRGPGLAWTTGHLAFMAALVLFAVTFWQMRRIAGGGRLATVSAVAGIAGIVGLLAQFGIDIVVGFMSADHAAMGALFAQVQAVPVVPFVIYTGTPLLFYVAQVVIVSRLAVLGRVQWWTPVLVLVDMALPLVDKDFIPLGALCLLVSFVPLARQAAAPVVKREVALV</sequence>
<keyword evidence="1" id="KW-1133">Transmembrane helix</keyword>
<feature type="transmembrane region" description="Helical" evidence="1">
    <location>
        <begin position="66"/>
        <end position="87"/>
    </location>
</feature>
<dbReference type="RefSeq" id="WP_138690770.1">
    <property type="nucleotide sequence ID" value="NZ_JBHSAZ010000026.1"/>
</dbReference>
<keyword evidence="1" id="KW-0472">Membrane</keyword>
<keyword evidence="3" id="KW-1185">Reference proteome</keyword>
<dbReference type="EMBL" id="VCKX01000047">
    <property type="protein sequence ID" value="TMR34223.1"/>
    <property type="molecule type" value="Genomic_DNA"/>
</dbReference>
<reference evidence="2 3" key="1">
    <citation type="submission" date="2019-05" db="EMBL/GenBank/DDBJ databases">
        <title>Draft genome sequence of Nonomuraea zeae DSM 100528.</title>
        <authorList>
            <person name="Saricaoglu S."/>
            <person name="Isik K."/>
        </authorList>
    </citation>
    <scope>NUCLEOTIDE SEQUENCE [LARGE SCALE GENOMIC DNA]</scope>
    <source>
        <strain evidence="2 3">DSM 100528</strain>
    </source>
</reference>
<comment type="caution">
    <text evidence="2">The sequence shown here is derived from an EMBL/GenBank/DDBJ whole genome shotgun (WGS) entry which is preliminary data.</text>
</comment>
<dbReference type="Proteomes" id="UP000306628">
    <property type="component" value="Unassembled WGS sequence"/>
</dbReference>
<feature type="transmembrane region" description="Helical" evidence="1">
    <location>
        <begin position="34"/>
        <end position="54"/>
    </location>
</feature>